<dbReference type="Pfam" id="PF13665">
    <property type="entry name" value="Tox-PAAR-like"/>
    <property type="match status" value="1"/>
</dbReference>
<dbReference type="CDD" id="cd14740">
    <property type="entry name" value="PAAR_4"/>
    <property type="match status" value="1"/>
</dbReference>
<dbReference type="Proteomes" id="UP000636888">
    <property type="component" value="Unassembled WGS sequence"/>
</dbReference>
<comment type="caution">
    <text evidence="1">The sequence shown here is derived from an EMBL/GenBank/DDBJ whole genome shotgun (WGS) entry which is preliminary data.</text>
</comment>
<gene>
    <name evidence="1" type="ORF">JFN93_20015</name>
</gene>
<organism evidence="1 2">
    <name type="scientific">Geomesophilobacter sediminis</name>
    <dbReference type="NCBI Taxonomy" id="2798584"/>
    <lineage>
        <taxon>Bacteria</taxon>
        <taxon>Pseudomonadati</taxon>
        <taxon>Thermodesulfobacteriota</taxon>
        <taxon>Desulfuromonadia</taxon>
        <taxon>Geobacterales</taxon>
        <taxon>Geobacteraceae</taxon>
        <taxon>Geomesophilobacter</taxon>
    </lineage>
</organism>
<name>A0A8J7M1W3_9BACT</name>
<proteinExistence type="predicted"/>
<evidence type="ECO:0000313" key="1">
    <source>
        <dbReference type="EMBL" id="MBJ6727003.1"/>
    </source>
</evidence>
<reference evidence="1" key="1">
    <citation type="submission" date="2020-12" db="EMBL/GenBank/DDBJ databases">
        <title>Geomonas sp. Red875, isolated from river sediment.</title>
        <authorList>
            <person name="Xu Z."/>
            <person name="Zhang Z."/>
            <person name="Masuda Y."/>
            <person name="Itoh H."/>
            <person name="Senoo K."/>
        </authorList>
    </citation>
    <scope>NUCLEOTIDE SEQUENCE</scope>
    <source>
        <strain evidence="1">Red875</strain>
    </source>
</reference>
<dbReference type="AlphaFoldDB" id="A0A8J7M1W3"/>
<dbReference type="EMBL" id="JAEMHM010000019">
    <property type="protein sequence ID" value="MBJ6727003.1"/>
    <property type="molecule type" value="Genomic_DNA"/>
</dbReference>
<protein>
    <submittedName>
        <fullName evidence="1">DUF4150 domain-containing protein</fullName>
    </submittedName>
</protein>
<accession>A0A8J7M1W3</accession>
<sequence length="214" mass="22865">MATTTQVNGQTVVHKTSEGVLITVPDTCLTPVGPTLVPIPYTNVARSEDTQNGSQTVLVDGNPIMLKDSCFSKSSGGIGPGVLSGTSNGRATFQNYSFDVKVEGRNVCRRLDVMTSNNGNTPPGRLTQPNCAGGTPEAAAGKYQLTIAFEYRHPDVRSGRRHQPVFQVAHTVKGPETHQKTELGYVGTVHHCDTPGGKYGLGFERGDKPEEQPD</sequence>
<dbReference type="RefSeq" id="WP_199385920.1">
    <property type="nucleotide sequence ID" value="NZ_JAEMHM010000019.1"/>
</dbReference>
<keyword evidence="2" id="KW-1185">Reference proteome</keyword>
<evidence type="ECO:0000313" key="2">
    <source>
        <dbReference type="Proteomes" id="UP000636888"/>
    </source>
</evidence>